<dbReference type="Gene3D" id="3.10.20.410">
    <property type="match status" value="1"/>
</dbReference>
<keyword evidence="4" id="KW-1134">Transmembrane beta strand</keyword>
<dbReference type="Proteomes" id="UP000295055">
    <property type="component" value="Unassembled WGS sequence"/>
</dbReference>
<dbReference type="Gene3D" id="2.60.40.2070">
    <property type="match status" value="1"/>
</dbReference>
<protein>
    <submittedName>
        <fullName evidence="11">Outer membrane usher protein</fullName>
    </submittedName>
</protein>
<dbReference type="AlphaFoldDB" id="A0A4R3NJM9"/>
<dbReference type="GO" id="GO:0009279">
    <property type="term" value="C:cell outer membrane"/>
    <property type="evidence" value="ECO:0007669"/>
    <property type="project" value="UniProtKB-SubCell"/>
</dbReference>
<comment type="similarity">
    <text evidence="2">Belongs to the fimbrial export usher family.</text>
</comment>
<dbReference type="InterPro" id="IPR042186">
    <property type="entry name" value="FimD_plug_dom"/>
</dbReference>
<dbReference type="EMBL" id="SMAS01000012">
    <property type="protein sequence ID" value="TCT29278.1"/>
    <property type="molecule type" value="Genomic_DNA"/>
</dbReference>
<evidence type="ECO:0000313" key="11">
    <source>
        <dbReference type="EMBL" id="TCT29278.1"/>
    </source>
</evidence>
<evidence type="ECO:0000313" key="12">
    <source>
        <dbReference type="Proteomes" id="UP000295055"/>
    </source>
</evidence>
<dbReference type="InterPro" id="IPR025885">
    <property type="entry name" value="PapC_N"/>
</dbReference>
<proteinExistence type="inferred from homology"/>
<dbReference type="Pfam" id="PF00577">
    <property type="entry name" value="Usher"/>
    <property type="match status" value="1"/>
</dbReference>
<evidence type="ECO:0000256" key="7">
    <source>
        <dbReference type="ARBA" id="ARBA00023136"/>
    </source>
</evidence>
<dbReference type="GO" id="GO:0009297">
    <property type="term" value="P:pilus assembly"/>
    <property type="evidence" value="ECO:0007669"/>
    <property type="project" value="InterPro"/>
</dbReference>
<evidence type="ECO:0000256" key="5">
    <source>
        <dbReference type="ARBA" id="ARBA00022692"/>
    </source>
</evidence>
<evidence type="ECO:0000259" key="10">
    <source>
        <dbReference type="Pfam" id="PF13954"/>
    </source>
</evidence>
<keyword evidence="3" id="KW-0813">Transport</keyword>
<dbReference type="Pfam" id="PF13953">
    <property type="entry name" value="PapC_C"/>
    <property type="match status" value="1"/>
</dbReference>
<keyword evidence="5" id="KW-0812">Transmembrane</keyword>
<comment type="subcellular location">
    <subcellularLocation>
        <location evidence="1">Cell outer membrane</location>
        <topology evidence="1">Multi-pass membrane protein</topology>
    </subcellularLocation>
</comment>
<sequence length="851" mass="93579">MTIRRCSYLRRENLSFKYKIASYCFIAVLFISKANAQHHEQSFVFDQSMLLGGGQNIDINKFSENNYVPTGQYLVNLFVNSNFYEKKEVEFKLDKTDTTSPCFSPEELESMGILLKKANASIETESAQCLFIQDIIPDAKVSFDSSNLRLNLLIPQIYIKQDAKGFVPESSLNAGTAMLFANYDTNYYKNKSKGYNSDYAFASFNGGINLGLWQFRQQASMNYTSTENNNGKKTKFNWIRTYLQRPIVSLKSQLLVGEISTAGSIFGSLSFRGIQLISDDRMLPDSQKGYAPVIRGVATTTARVSVKQNGVEIYQTTVSPGQFEITDLYPTSYEGDLLVEVQEANDKVTSFVVPFSAVPESVRPGYTRYAIAMGELKNFNRINNRFVDASFQHGLTNMLTLSSGIRAADKYYAASVGTVLATQFGAFGLQSAFSNADINGETHQGARVGINYSRTLSTTNTIITLAGYKYSTEGFRELADVLGVRGMKSENEVWNSNTYKQESQMVLHINQSLGEWGQVFTSGSINNYYGNRERDTQFQLGYSNTYKNIGYSIVYSQQKVGHVNDNYTYSDQRDNSKTDKIVMFTVSVPLGGSYDSPMLMLGGTNSDSNSSYQANLSGIMGEDQTLSYSVNADYDANNRNVSSGIHLTKQFPEATISGSVSKGENYTQGSLSARGAIVAHGGGVTMGPYVSDTFALVEAQGAKGARVINGSGASIDRFGYAIIPSLIPYQYNNVGLDSKEIEDNHVALAENSQKIAPYAGANVKLKFNTSVGYPILISIPQSISLPLGADVYDANKQVVGLVGQGNQIYARVEQLNGTLSVAQQLGDCHVTYNIPDDKKALSLILLNETCE</sequence>
<dbReference type="Gene3D" id="2.60.40.3110">
    <property type="match status" value="1"/>
</dbReference>
<dbReference type="PANTHER" id="PTHR30451:SF20">
    <property type="entry name" value="FIMBRIAE USHER"/>
    <property type="match status" value="1"/>
</dbReference>
<organism evidence="11 12">
    <name type="scientific">Providencia alcalifaciens</name>
    <dbReference type="NCBI Taxonomy" id="126385"/>
    <lineage>
        <taxon>Bacteria</taxon>
        <taxon>Pseudomonadati</taxon>
        <taxon>Pseudomonadota</taxon>
        <taxon>Gammaproteobacteria</taxon>
        <taxon>Enterobacterales</taxon>
        <taxon>Morganellaceae</taxon>
        <taxon>Providencia</taxon>
    </lineage>
</organism>
<reference evidence="11 12" key="1">
    <citation type="submission" date="2019-03" db="EMBL/GenBank/DDBJ databases">
        <title>Genomic analyses of the natural microbiome of Caenorhabditis elegans.</title>
        <authorList>
            <person name="Samuel B."/>
        </authorList>
    </citation>
    <scope>NUCLEOTIDE SEQUENCE [LARGE SCALE GENOMIC DNA]</scope>
    <source>
        <strain evidence="11 12">JUb102</strain>
    </source>
</reference>
<dbReference type="PANTHER" id="PTHR30451">
    <property type="entry name" value="OUTER MEMBRANE USHER PROTEIN"/>
    <property type="match status" value="1"/>
</dbReference>
<gene>
    <name evidence="11" type="ORF">EC835_1126</name>
</gene>
<dbReference type="Gene3D" id="2.60.40.2610">
    <property type="entry name" value="Outer membrane usher protein FimD, plug domain"/>
    <property type="match status" value="1"/>
</dbReference>
<dbReference type="InterPro" id="IPR025949">
    <property type="entry name" value="PapC-like_C"/>
</dbReference>
<name>A0A4R3NJM9_9GAMM</name>
<keyword evidence="7" id="KW-0472">Membrane</keyword>
<comment type="caution">
    <text evidence="11">The sequence shown here is derived from an EMBL/GenBank/DDBJ whole genome shotgun (WGS) entry which is preliminary data.</text>
</comment>
<evidence type="ECO:0000256" key="4">
    <source>
        <dbReference type="ARBA" id="ARBA00022452"/>
    </source>
</evidence>
<dbReference type="OrthoDB" id="6554712at2"/>
<evidence type="ECO:0000256" key="8">
    <source>
        <dbReference type="ARBA" id="ARBA00023237"/>
    </source>
</evidence>
<dbReference type="FunFam" id="2.60.40.3110:FF:000001">
    <property type="entry name" value="Putative fimbrial outer membrane usher"/>
    <property type="match status" value="1"/>
</dbReference>
<accession>A0A4R3NJM9</accession>
<keyword evidence="8" id="KW-0998">Cell outer membrane</keyword>
<dbReference type="InterPro" id="IPR037224">
    <property type="entry name" value="PapC_N_sf"/>
</dbReference>
<dbReference type="RefSeq" id="WP_051422589.1">
    <property type="nucleotide sequence ID" value="NZ_CABKTH010000005.1"/>
</dbReference>
<evidence type="ECO:0000256" key="6">
    <source>
        <dbReference type="ARBA" id="ARBA00022729"/>
    </source>
</evidence>
<dbReference type="GO" id="GO:0015473">
    <property type="term" value="F:fimbrial usher porin activity"/>
    <property type="evidence" value="ECO:0007669"/>
    <property type="project" value="InterPro"/>
</dbReference>
<dbReference type="InterPro" id="IPR000015">
    <property type="entry name" value="Fimb_usher"/>
</dbReference>
<evidence type="ECO:0000259" key="9">
    <source>
        <dbReference type="Pfam" id="PF13953"/>
    </source>
</evidence>
<feature type="domain" description="PapC-like C-terminal" evidence="9">
    <location>
        <begin position="784"/>
        <end position="835"/>
    </location>
</feature>
<dbReference type="InterPro" id="IPR043142">
    <property type="entry name" value="PapC-like_C_sf"/>
</dbReference>
<feature type="domain" description="PapC N-terminal" evidence="10">
    <location>
        <begin position="45"/>
        <end position="186"/>
    </location>
</feature>
<evidence type="ECO:0000256" key="1">
    <source>
        <dbReference type="ARBA" id="ARBA00004571"/>
    </source>
</evidence>
<dbReference type="SUPFAM" id="SSF141729">
    <property type="entry name" value="FimD N-terminal domain-like"/>
    <property type="match status" value="1"/>
</dbReference>
<dbReference type="Pfam" id="PF13954">
    <property type="entry name" value="PapC_N"/>
    <property type="match status" value="1"/>
</dbReference>
<evidence type="ECO:0000256" key="2">
    <source>
        <dbReference type="ARBA" id="ARBA00008064"/>
    </source>
</evidence>
<keyword evidence="6" id="KW-0732">Signal</keyword>
<evidence type="ECO:0000256" key="3">
    <source>
        <dbReference type="ARBA" id="ARBA00022448"/>
    </source>
</evidence>